<evidence type="ECO:0000313" key="3">
    <source>
        <dbReference type="Proteomes" id="UP000827724"/>
    </source>
</evidence>
<feature type="region of interest" description="Disordered" evidence="1">
    <location>
        <begin position="46"/>
        <end position="99"/>
    </location>
</feature>
<sequence>MAAVLLERAVATEMQHAALRQDWLTPAGAGAATGHRSTVDIERTQMPGDGTLEASSVPPPLLRLRTSSSPSDYGGSARHTPSTASNLAPETWRPRNSTIKRALHTGCAVHPAGRFTMR</sequence>
<feature type="compositionally biased region" description="Low complexity" evidence="1">
    <location>
        <begin position="62"/>
        <end position="71"/>
    </location>
</feature>
<evidence type="ECO:0000313" key="2">
    <source>
        <dbReference type="EMBL" id="KAH6604377.1"/>
    </source>
</evidence>
<protein>
    <submittedName>
        <fullName evidence="2">Uncharacterized protein</fullName>
    </submittedName>
</protein>
<dbReference type="Proteomes" id="UP000827724">
    <property type="component" value="Unassembled WGS sequence"/>
</dbReference>
<organism evidence="2 3">
    <name type="scientific">Trichoderma cornu-damae</name>
    <dbReference type="NCBI Taxonomy" id="654480"/>
    <lineage>
        <taxon>Eukaryota</taxon>
        <taxon>Fungi</taxon>
        <taxon>Dikarya</taxon>
        <taxon>Ascomycota</taxon>
        <taxon>Pezizomycotina</taxon>
        <taxon>Sordariomycetes</taxon>
        <taxon>Hypocreomycetidae</taxon>
        <taxon>Hypocreales</taxon>
        <taxon>Hypocreaceae</taxon>
        <taxon>Trichoderma</taxon>
    </lineage>
</organism>
<feature type="compositionally biased region" description="Polar residues" evidence="1">
    <location>
        <begin position="79"/>
        <end position="99"/>
    </location>
</feature>
<gene>
    <name evidence="2" type="ORF">Trco_007823</name>
</gene>
<reference evidence="2" key="1">
    <citation type="submission" date="2021-08" db="EMBL/GenBank/DDBJ databases">
        <title>Chromosome-Level Trichoderma cornu-damae using Hi-C Data.</title>
        <authorList>
            <person name="Kim C.S."/>
        </authorList>
    </citation>
    <scope>NUCLEOTIDE SEQUENCE</scope>
    <source>
        <strain evidence="2">KA19-0412C</strain>
    </source>
</reference>
<dbReference type="AlphaFoldDB" id="A0A9P8QL65"/>
<proteinExistence type="predicted"/>
<name>A0A9P8QL65_9HYPO</name>
<dbReference type="EMBL" id="JAIWOZ010000006">
    <property type="protein sequence ID" value="KAH6604377.1"/>
    <property type="molecule type" value="Genomic_DNA"/>
</dbReference>
<comment type="caution">
    <text evidence="2">The sequence shown here is derived from an EMBL/GenBank/DDBJ whole genome shotgun (WGS) entry which is preliminary data.</text>
</comment>
<keyword evidence="3" id="KW-1185">Reference proteome</keyword>
<accession>A0A9P8QL65</accession>
<evidence type="ECO:0000256" key="1">
    <source>
        <dbReference type="SAM" id="MobiDB-lite"/>
    </source>
</evidence>